<feature type="region of interest" description="Disordered" evidence="1">
    <location>
        <begin position="1"/>
        <end position="29"/>
    </location>
</feature>
<evidence type="ECO:0000313" key="2">
    <source>
        <dbReference type="EMBL" id="SOC11529.1"/>
    </source>
</evidence>
<reference evidence="3" key="1">
    <citation type="submission" date="2017-08" db="EMBL/GenBank/DDBJ databases">
        <authorList>
            <person name="Varghese N."/>
            <person name="Submissions S."/>
        </authorList>
    </citation>
    <scope>NUCLEOTIDE SEQUENCE [LARGE SCALE GENOMIC DNA]</scope>
    <source>
        <strain evidence="3">JC22</strain>
    </source>
</reference>
<name>A0A285STP5_9BACL</name>
<keyword evidence="3" id="KW-1185">Reference proteome</keyword>
<dbReference type="AlphaFoldDB" id="A0A285STP5"/>
<organism evidence="2 3">
    <name type="scientific">Ureibacillus xyleni</name>
    <dbReference type="NCBI Taxonomy" id="614648"/>
    <lineage>
        <taxon>Bacteria</taxon>
        <taxon>Bacillati</taxon>
        <taxon>Bacillota</taxon>
        <taxon>Bacilli</taxon>
        <taxon>Bacillales</taxon>
        <taxon>Caryophanaceae</taxon>
        <taxon>Ureibacillus</taxon>
    </lineage>
</organism>
<feature type="compositionally biased region" description="Basic and acidic residues" evidence="1">
    <location>
        <begin position="18"/>
        <end position="29"/>
    </location>
</feature>
<evidence type="ECO:0000313" key="3">
    <source>
        <dbReference type="Proteomes" id="UP000219636"/>
    </source>
</evidence>
<sequence length="29" mass="3189">MGMSNHKTSKLIKAKGVVSHETKFKSSNL</sequence>
<dbReference type="EMBL" id="OBMQ01000006">
    <property type="protein sequence ID" value="SOC11529.1"/>
    <property type="molecule type" value="Genomic_DNA"/>
</dbReference>
<dbReference type="Proteomes" id="UP000219636">
    <property type="component" value="Unassembled WGS sequence"/>
</dbReference>
<proteinExistence type="predicted"/>
<gene>
    <name evidence="2" type="ORF">SAMN05880501_106194</name>
</gene>
<evidence type="ECO:0000256" key="1">
    <source>
        <dbReference type="SAM" id="MobiDB-lite"/>
    </source>
</evidence>
<protein>
    <submittedName>
        <fullName evidence="2">Uncharacterized protein</fullName>
    </submittedName>
</protein>
<accession>A0A285STP5</accession>